<dbReference type="InterPro" id="IPR051219">
    <property type="entry name" value="Heterochromatin_chromo-domain"/>
</dbReference>
<dbReference type="InterPro" id="IPR023780">
    <property type="entry name" value="Chromo_domain"/>
</dbReference>
<dbReference type="PROSITE" id="PS00598">
    <property type="entry name" value="CHROMO_1"/>
    <property type="match status" value="1"/>
</dbReference>
<dbReference type="PRINTS" id="PR00504">
    <property type="entry name" value="CHROMODOMAIN"/>
</dbReference>
<dbReference type="SMART" id="SM00300">
    <property type="entry name" value="ChSh"/>
    <property type="match status" value="1"/>
</dbReference>
<comment type="subcellular location">
    <subcellularLocation>
        <location evidence="1">Nucleus</location>
    </subcellularLocation>
</comment>
<dbReference type="InterPro" id="IPR008251">
    <property type="entry name" value="Chromo_shadow_dom"/>
</dbReference>
<feature type="domain" description="Chromo" evidence="4">
    <location>
        <begin position="21"/>
        <end position="81"/>
    </location>
</feature>
<accession>A0AAN7UVL9</accession>
<sequence length="178" mass="20724">MSRRHKKSYSHVIVPPEPKEYTVERIIDKRVNSATGTIEYLLKWQGYSDKDNSWEPEENLDCPGLVEEFETIRRRKHEFQYHKRKYITATVTSNSLRTVESRKVIGFARGLQPERILACTNSSGQLLFLMQWANSTKVDLVPAAEANIRCPEIVIDFYERHIVLNTGKDRKVCGILKR</sequence>
<proteinExistence type="predicted"/>
<reference evidence="5 6" key="1">
    <citation type="journal article" date="2024" name="Insects">
        <title>An Improved Chromosome-Level Genome Assembly of the Firefly Pyrocoelia pectoralis.</title>
        <authorList>
            <person name="Fu X."/>
            <person name="Meyer-Rochow V.B."/>
            <person name="Ballantyne L."/>
            <person name="Zhu X."/>
        </authorList>
    </citation>
    <scope>NUCLEOTIDE SEQUENCE [LARGE SCALE GENOMIC DNA]</scope>
    <source>
        <strain evidence="5">XCY_ONT2</strain>
    </source>
</reference>
<dbReference type="SUPFAM" id="SSF54160">
    <property type="entry name" value="Chromo domain-like"/>
    <property type="match status" value="2"/>
</dbReference>
<evidence type="ECO:0000259" key="4">
    <source>
        <dbReference type="PROSITE" id="PS50013"/>
    </source>
</evidence>
<dbReference type="PROSITE" id="PS50013">
    <property type="entry name" value="CHROMO_2"/>
    <property type="match status" value="2"/>
</dbReference>
<comment type="caution">
    <text evidence="5">The sequence shown here is derived from an EMBL/GenBank/DDBJ whole genome shotgun (WGS) entry which is preliminary data.</text>
</comment>
<dbReference type="GO" id="GO:0000792">
    <property type="term" value="C:heterochromatin"/>
    <property type="evidence" value="ECO:0007669"/>
    <property type="project" value="UniProtKB-ARBA"/>
</dbReference>
<dbReference type="InterPro" id="IPR017984">
    <property type="entry name" value="Chromo_dom_subgr"/>
</dbReference>
<dbReference type="EMBL" id="JAVRBK010000010">
    <property type="protein sequence ID" value="KAK5638820.1"/>
    <property type="molecule type" value="Genomic_DNA"/>
</dbReference>
<dbReference type="SMART" id="SM00298">
    <property type="entry name" value="CHROMO"/>
    <property type="match status" value="2"/>
</dbReference>
<dbReference type="GO" id="GO:0005634">
    <property type="term" value="C:nucleus"/>
    <property type="evidence" value="ECO:0007669"/>
    <property type="project" value="UniProtKB-SubCell"/>
</dbReference>
<protein>
    <recommendedName>
        <fullName evidence="4">Chromo domain-containing protein</fullName>
    </recommendedName>
</protein>
<dbReference type="Gene3D" id="2.40.50.40">
    <property type="match status" value="2"/>
</dbReference>
<gene>
    <name evidence="5" type="ORF">RI129_013115</name>
</gene>
<dbReference type="FunFam" id="2.40.50.40:FF:000031">
    <property type="entry name" value="Heterochromatin protein 1"/>
    <property type="match status" value="1"/>
</dbReference>
<keyword evidence="6" id="KW-1185">Reference proteome</keyword>
<dbReference type="InterPro" id="IPR023779">
    <property type="entry name" value="Chromodomain_CS"/>
</dbReference>
<evidence type="ECO:0000256" key="3">
    <source>
        <dbReference type="ARBA" id="ARBA00023242"/>
    </source>
</evidence>
<dbReference type="Proteomes" id="UP001329430">
    <property type="component" value="Chromosome 10"/>
</dbReference>
<name>A0AAN7UVL9_9COLE</name>
<feature type="domain" description="Chromo" evidence="4">
    <location>
        <begin position="111"/>
        <end position="169"/>
    </location>
</feature>
<dbReference type="InterPro" id="IPR016197">
    <property type="entry name" value="Chromo-like_dom_sf"/>
</dbReference>
<evidence type="ECO:0000313" key="6">
    <source>
        <dbReference type="Proteomes" id="UP001329430"/>
    </source>
</evidence>
<dbReference type="InterPro" id="IPR000953">
    <property type="entry name" value="Chromo/chromo_shadow_dom"/>
</dbReference>
<dbReference type="CDD" id="cd18631">
    <property type="entry name" value="CD_HP1_like"/>
    <property type="match status" value="1"/>
</dbReference>
<organism evidence="5 6">
    <name type="scientific">Pyrocoelia pectoralis</name>
    <dbReference type="NCBI Taxonomy" id="417401"/>
    <lineage>
        <taxon>Eukaryota</taxon>
        <taxon>Metazoa</taxon>
        <taxon>Ecdysozoa</taxon>
        <taxon>Arthropoda</taxon>
        <taxon>Hexapoda</taxon>
        <taxon>Insecta</taxon>
        <taxon>Pterygota</taxon>
        <taxon>Neoptera</taxon>
        <taxon>Endopterygota</taxon>
        <taxon>Coleoptera</taxon>
        <taxon>Polyphaga</taxon>
        <taxon>Elateriformia</taxon>
        <taxon>Elateroidea</taxon>
        <taxon>Lampyridae</taxon>
        <taxon>Lampyrinae</taxon>
        <taxon>Pyrocoelia</taxon>
    </lineage>
</organism>
<evidence type="ECO:0000256" key="2">
    <source>
        <dbReference type="ARBA" id="ARBA00022737"/>
    </source>
</evidence>
<dbReference type="Pfam" id="PF01393">
    <property type="entry name" value="Chromo_shadow"/>
    <property type="match status" value="1"/>
</dbReference>
<keyword evidence="3" id="KW-0539">Nucleus</keyword>
<keyword evidence="2" id="KW-0677">Repeat</keyword>
<evidence type="ECO:0000256" key="1">
    <source>
        <dbReference type="ARBA" id="ARBA00004123"/>
    </source>
</evidence>
<evidence type="ECO:0000313" key="5">
    <source>
        <dbReference type="EMBL" id="KAK5638820.1"/>
    </source>
</evidence>
<dbReference type="AlphaFoldDB" id="A0AAN7UVL9"/>
<dbReference type="Pfam" id="PF00385">
    <property type="entry name" value="Chromo"/>
    <property type="match status" value="1"/>
</dbReference>
<dbReference type="PANTHER" id="PTHR22812">
    <property type="entry name" value="CHROMOBOX PROTEIN"/>
    <property type="match status" value="1"/>
</dbReference>